<keyword evidence="4" id="KW-0997">Cell inner membrane</keyword>
<gene>
    <name evidence="10" type="ORF">DF3PB_1290007</name>
</gene>
<feature type="domain" description="Tripartite ATP-independent periplasmic transporters DctQ component" evidence="9">
    <location>
        <begin position="27"/>
        <end position="158"/>
    </location>
</feature>
<feature type="transmembrane region" description="Helical" evidence="8">
    <location>
        <begin position="132"/>
        <end position="154"/>
    </location>
</feature>
<name>A0A380TAW8_9ZZZZ</name>
<evidence type="ECO:0000256" key="5">
    <source>
        <dbReference type="ARBA" id="ARBA00022692"/>
    </source>
</evidence>
<dbReference type="PANTHER" id="PTHR35011:SF2">
    <property type="entry name" value="2,3-DIKETO-L-GULONATE TRAP TRANSPORTER SMALL PERMEASE PROTEIN YIAM"/>
    <property type="match status" value="1"/>
</dbReference>
<dbReference type="GO" id="GO:0015740">
    <property type="term" value="P:C4-dicarboxylate transport"/>
    <property type="evidence" value="ECO:0007669"/>
    <property type="project" value="TreeGrafter"/>
</dbReference>
<keyword evidence="5 8" id="KW-0812">Transmembrane</keyword>
<evidence type="ECO:0000256" key="6">
    <source>
        <dbReference type="ARBA" id="ARBA00022989"/>
    </source>
</evidence>
<reference evidence="10" key="1">
    <citation type="submission" date="2018-07" db="EMBL/GenBank/DDBJ databases">
        <authorList>
            <person name="Quirk P.G."/>
            <person name="Krulwich T.A."/>
        </authorList>
    </citation>
    <scope>NUCLEOTIDE SEQUENCE</scope>
</reference>
<dbReference type="AlphaFoldDB" id="A0A380TAW8"/>
<sequence length="188" mass="21159">MRDVNNMLTNLVNRVEEGIVSLILVVMTVTVFVEVILRFGFNTGMVWADQFVLHLAAWMVLLGASYGVKVGSHIGVDFVVRMLPPTARRITTAVALLMCLIYCGLFIYGSWFYLAKLHRIGIEVDDIPIAKWIAHSVLLIGFVLLAIRFLILLVRVIQGKTDSFHLADEAREALEQFEEEPVDKEARA</sequence>
<dbReference type="GO" id="GO:0005886">
    <property type="term" value="C:plasma membrane"/>
    <property type="evidence" value="ECO:0007669"/>
    <property type="project" value="UniProtKB-SubCell"/>
</dbReference>
<dbReference type="Pfam" id="PF04290">
    <property type="entry name" value="DctQ"/>
    <property type="match status" value="1"/>
</dbReference>
<proteinExistence type="predicted"/>
<keyword evidence="2" id="KW-0813">Transport</keyword>
<keyword evidence="7 8" id="KW-0472">Membrane</keyword>
<evidence type="ECO:0000256" key="2">
    <source>
        <dbReference type="ARBA" id="ARBA00022448"/>
    </source>
</evidence>
<comment type="subcellular location">
    <subcellularLocation>
        <location evidence="1">Cell inner membrane</location>
        <topology evidence="1">Multi-pass membrane protein</topology>
    </subcellularLocation>
</comment>
<evidence type="ECO:0000256" key="4">
    <source>
        <dbReference type="ARBA" id="ARBA00022519"/>
    </source>
</evidence>
<accession>A0A380TAW8</accession>
<protein>
    <submittedName>
        <fullName evidence="10">C4-dicarboxylate ABC transporter permease</fullName>
    </submittedName>
</protein>
<dbReference type="InterPro" id="IPR055348">
    <property type="entry name" value="DctQ"/>
</dbReference>
<feature type="transmembrane region" description="Helical" evidence="8">
    <location>
        <begin position="51"/>
        <end position="69"/>
    </location>
</feature>
<dbReference type="PANTHER" id="PTHR35011">
    <property type="entry name" value="2,3-DIKETO-L-GULONATE TRAP TRANSPORTER SMALL PERMEASE PROTEIN YIAM"/>
    <property type="match status" value="1"/>
</dbReference>
<evidence type="ECO:0000256" key="1">
    <source>
        <dbReference type="ARBA" id="ARBA00004429"/>
    </source>
</evidence>
<feature type="transmembrane region" description="Helical" evidence="8">
    <location>
        <begin position="20"/>
        <end position="39"/>
    </location>
</feature>
<dbReference type="GO" id="GO:0022857">
    <property type="term" value="F:transmembrane transporter activity"/>
    <property type="evidence" value="ECO:0007669"/>
    <property type="project" value="TreeGrafter"/>
</dbReference>
<keyword evidence="3" id="KW-1003">Cell membrane</keyword>
<evidence type="ECO:0000313" key="10">
    <source>
        <dbReference type="EMBL" id="SUS04364.1"/>
    </source>
</evidence>
<organism evidence="10">
    <name type="scientific">metagenome</name>
    <dbReference type="NCBI Taxonomy" id="256318"/>
    <lineage>
        <taxon>unclassified sequences</taxon>
        <taxon>metagenomes</taxon>
    </lineage>
</organism>
<keyword evidence="6 8" id="KW-1133">Transmembrane helix</keyword>
<dbReference type="EMBL" id="UIDG01000034">
    <property type="protein sequence ID" value="SUS04364.1"/>
    <property type="molecule type" value="Genomic_DNA"/>
</dbReference>
<evidence type="ECO:0000256" key="7">
    <source>
        <dbReference type="ARBA" id="ARBA00023136"/>
    </source>
</evidence>
<feature type="transmembrane region" description="Helical" evidence="8">
    <location>
        <begin position="90"/>
        <end position="112"/>
    </location>
</feature>
<dbReference type="InterPro" id="IPR007387">
    <property type="entry name" value="TRAP_DctQ"/>
</dbReference>
<evidence type="ECO:0000259" key="9">
    <source>
        <dbReference type="Pfam" id="PF04290"/>
    </source>
</evidence>
<evidence type="ECO:0000256" key="8">
    <source>
        <dbReference type="SAM" id="Phobius"/>
    </source>
</evidence>
<evidence type="ECO:0000256" key="3">
    <source>
        <dbReference type="ARBA" id="ARBA00022475"/>
    </source>
</evidence>